<dbReference type="InterPro" id="IPR043128">
    <property type="entry name" value="Rev_trsase/Diguanyl_cyclase"/>
</dbReference>
<dbReference type="SMART" id="SM00267">
    <property type="entry name" value="GGDEF"/>
    <property type="match status" value="1"/>
</dbReference>
<dbReference type="CDD" id="cd01949">
    <property type="entry name" value="GGDEF"/>
    <property type="match status" value="1"/>
</dbReference>
<dbReference type="GO" id="GO:0052621">
    <property type="term" value="F:diguanylate cyclase activity"/>
    <property type="evidence" value="ECO:0007669"/>
    <property type="project" value="TreeGrafter"/>
</dbReference>
<evidence type="ECO:0000259" key="2">
    <source>
        <dbReference type="PROSITE" id="PS50887"/>
    </source>
</evidence>
<protein>
    <recommendedName>
        <fullName evidence="2">GGDEF domain-containing protein</fullName>
    </recommendedName>
</protein>
<proteinExistence type="predicted"/>
<dbReference type="SUPFAM" id="SSF55073">
    <property type="entry name" value="Nucleotide cyclase"/>
    <property type="match status" value="1"/>
</dbReference>
<dbReference type="Proteomes" id="UP000185860">
    <property type="component" value="Unassembled WGS sequence"/>
</dbReference>
<dbReference type="Pfam" id="PF00990">
    <property type="entry name" value="GGDEF"/>
    <property type="match status" value="1"/>
</dbReference>
<feature type="coiled-coil region" evidence="1">
    <location>
        <begin position="440"/>
        <end position="467"/>
    </location>
</feature>
<keyword evidence="1" id="KW-0175">Coiled coil</keyword>
<sequence length="638" mass="73870">MTIYELVQLLNATQKKPLTALQEWVLHQAWEGKTYSRMAAEGNYVDEYLRKTAAELWALLSEFLGESITKYNFRATLEPRKLTKAQQQLIRDFSYSNSSSPIEFPGTPLAIDSTFYIPRPPIEELIYEEITKPGSLVRIKAPRKMGKSSLVLRVVAHADSLKYRTVSIDFRQADREIFDRTDKFLRWFSANVSRELEIESKLDNYWNDEIGSKVSCTVYWQSYLLQQIQTPVVLILNEVNRIFKYPEIAQEFLPLLRYWHEQAKYNPSWQKLRFLVVYSTEIYVPIKLNQSPFNIGLPLKLPPFTPEQVQELATRYNLDWSDQSKLKRLTTLLGGHPYLVQLAFYHLYRQDVSLKTLLQQAATESGIYEEYLRYTLATVQAEPRLEVALQQVMSSEEPVKLDAEMAYKLESIGLVNIDGDRIVPSCELYRLYFNDKLSPNQEQTVNNDSFNDSLNQLERENLELRRRQNLDDFTQLSNRRYFEEYLELQWENLAKETSPLSIILCDIDFFKVYNKTQGNEAGDNSLRQIAEVLRQLVRKSHDVVARYQEDEFAIILPNANANIACEVAQRIRERVIGLAINHDPKIGGLPAPILTVSLGVASTIPNSNINPDSLLRRAKEALSQAKNLGRNQINFQQL</sequence>
<feature type="domain" description="GGDEF" evidence="2">
    <location>
        <begin position="498"/>
        <end position="638"/>
    </location>
</feature>
<dbReference type="GO" id="GO:1902201">
    <property type="term" value="P:negative regulation of bacterial-type flagellum-dependent cell motility"/>
    <property type="evidence" value="ECO:0007669"/>
    <property type="project" value="TreeGrafter"/>
</dbReference>
<gene>
    <name evidence="3" type="ORF">NIES2119_15890</name>
</gene>
<comment type="caution">
    <text evidence="3">The sequence shown here is derived from an EMBL/GenBank/DDBJ whole genome shotgun (WGS) entry which is preliminary data.</text>
</comment>
<dbReference type="InterPro" id="IPR058651">
    <property type="entry name" value="HTH_VMAP-M9"/>
</dbReference>
<evidence type="ECO:0000313" key="4">
    <source>
        <dbReference type="Proteomes" id="UP000185860"/>
    </source>
</evidence>
<dbReference type="Gene3D" id="3.40.50.300">
    <property type="entry name" value="P-loop containing nucleotide triphosphate hydrolases"/>
    <property type="match status" value="1"/>
</dbReference>
<dbReference type="PANTHER" id="PTHR45138:SF9">
    <property type="entry name" value="DIGUANYLATE CYCLASE DGCM-RELATED"/>
    <property type="match status" value="1"/>
</dbReference>
<dbReference type="AlphaFoldDB" id="A0A1U7IIG2"/>
<evidence type="ECO:0000313" key="3">
    <source>
        <dbReference type="EMBL" id="OKH36898.1"/>
    </source>
</evidence>
<organism evidence="3 4">
    <name type="scientific">[Phormidium ambiguum] IAM M-71</name>
    <dbReference type="NCBI Taxonomy" id="454136"/>
    <lineage>
        <taxon>Bacteria</taxon>
        <taxon>Bacillati</taxon>
        <taxon>Cyanobacteriota</taxon>
        <taxon>Cyanophyceae</taxon>
        <taxon>Oscillatoriophycideae</taxon>
        <taxon>Aerosakkonematales</taxon>
        <taxon>Aerosakkonemataceae</taxon>
        <taxon>Floridanema</taxon>
    </lineage>
</organism>
<dbReference type="Gene3D" id="3.30.70.270">
    <property type="match status" value="1"/>
</dbReference>
<dbReference type="NCBIfam" id="TIGR00254">
    <property type="entry name" value="GGDEF"/>
    <property type="match status" value="1"/>
</dbReference>
<dbReference type="GO" id="GO:0043709">
    <property type="term" value="P:cell adhesion involved in single-species biofilm formation"/>
    <property type="evidence" value="ECO:0007669"/>
    <property type="project" value="TreeGrafter"/>
</dbReference>
<reference evidence="3 4" key="1">
    <citation type="submission" date="2016-11" db="EMBL/GenBank/DDBJ databases">
        <title>Draft Genome Sequences of Nine Cyanobacterial Strains from Diverse Habitats.</title>
        <authorList>
            <person name="Zhu T."/>
            <person name="Hou S."/>
            <person name="Lu X."/>
            <person name="Hess W.R."/>
        </authorList>
    </citation>
    <scope>NUCLEOTIDE SEQUENCE [LARGE SCALE GENOMIC DNA]</scope>
    <source>
        <strain evidence="3 4">IAM M-71</strain>
    </source>
</reference>
<dbReference type="GO" id="GO:0005886">
    <property type="term" value="C:plasma membrane"/>
    <property type="evidence" value="ECO:0007669"/>
    <property type="project" value="TreeGrafter"/>
</dbReference>
<dbReference type="Pfam" id="PF14516">
    <property type="entry name" value="AAA_35"/>
    <property type="match status" value="1"/>
</dbReference>
<name>A0A1U7IIG2_9CYAN</name>
<dbReference type="PANTHER" id="PTHR45138">
    <property type="entry name" value="REGULATORY COMPONENTS OF SENSORY TRANSDUCTION SYSTEM"/>
    <property type="match status" value="1"/>
</dbReference>
<dbReference type="OrthoDB" id="502668at2"/>
<dbReference type="InterPro" id="IPR050469">
    <property type="entry name" value="Diguanylate_Cyclase"/>
</dbReference>
<dbReference type="STRING" id="454136.NIES2119_15890"/>
<dbReference type="RefSeq" id="WP_073594475.1">
    <property type="nucleotide sequence ID" value="NZ_MRCE01000014.1"/>
</dbReference>
<dbReference type="EMBL" id="MRCE01000014">
    <property type="protein sequence ID" value="OKH36898.1"/>
    <property type="molecule type" value="Genomic_DNA"/>
</dbReference>
<dbReference type="Pfam" id="PF26355">
    <property type="entry name" value="HTH_VMAP-M9"/>
    <property type="match status" value="1"/>
</dbReference>
<evidence type="ECO:0000256" key="1">
    <source>
        <dbReference type="SAM" id="Coils"/>
    </source>
</evidence>
<dbReference type="InterPro" id="IPR027417">
    <property type="entry name" value="P-loop_NTPase"/>
</dbReference>
<dbReference type="InterPro" id="IPR029787">
    <property type="entry name" value="Nucleotide_cyclase"/>
</dbReference>
<dbReference type="InterPro" id="IPR000160">
    <property type="entry name" value="GGDEF_dom"/>
</dbReference>
<dbReference type="PROSITE" id="PS50887">
    <property type="entry name" value="GGDEF"/>
    <property type="match status" value="1"/>
</dbReference>
<accession>A0A1U7IIG2</accession>
<dbReference type="SUPFAM" id="SSF52540">
    <property type="entry name" value="P-loop containing nucleoside triphosphate hydrolases"/>
    <property type="match status" value="1"/>
</dbReference>